<dbReference type="GO" id="GO:0017057">
    <property type="term" value="F:6-phosphogluconolactonase activity"/>
    <property type="evidence" value="ECO:0007669"/>
    <property type="project" value="TreeGrafter"/>
</dbReference>
<proteinExistence type="predicted"/>
<sequence length="380" mass="40400">MRVPSLLLCFVAAVASVAAQAATQPILFGTGASIYAYKLDTTDGSLTASGTTALGSKYVRSTTKTFSEGKKAVYVINSSTSDSKVTPGTKAGTVHAYTVNTDGSLELLNTVETPGTSAAAHISLSPDEDFIVVSSYGGATITMYPINTDGSLADKSFNQEFPTGSKVVSPQQDIGRVHSTTWLPNSNHVVAAGWGSDELLQYNLDASKQTLTSLEKNVDSQPGSAPRHMAVHPNNKFAYVTNELANTVNVFNIDTEAALVVGPVVQKISTIPADFTNTTTAADVHFSRNGKFLYASNRGHDSIAIYKIDETTGKLTSVGWESTRGQTPRGFVIYEDWLIVANQGSGDMYVFKVDAATGKLTYTGNSYEVSKVQCLDVAEI</sequence>
<evidence type="ECO:0000313" key="2">
    <source>
        <dbReference type="EMBL" id="KAG7399640.1"/>
    </source>
</evidence>
<name>A0A8T1X820_9STRA</name>
<feature type="signal peptide" evidence="1">
    <location>
        <begin position="1"/>
        <end position="19"/>
    </location>
</feature>
<dbReference type="InterPro" id="IPR050282">
    <property type="entry name" value="Cycloisomerase_2"/>
</dbReference>
<keyword evidence="3" id="KW-1185">Reference proteome</keyword>
<accession>A0A8T1X820</accession>
<dbReference type="PANTHER" id="PTHR30344:SF1">
    <property type="entry name" value="6-PHOSPHOGLUCONOLACTONASE"/>
    <property type="match status" value="1"/>
</dbReference>
<protein>
    <recommendedName>
        <fullName evidence="4">6-phosphogluconolactonase</fullName>
    </recommendedName>
</protein>
<keyword evidence="1" id="KW-0732">Signal</keyword>
<evidence type="ECO:0008006" key="4">
    <source>
        <dbReference type="Google" id="ProtNLM"/>
    </source>
</evidence>
<dbReference type="EMBL" id="JAGDFL010000048">
    <property type="protein sequence ID" value="KAG7399640.1"/>
    <property type="molecule type" value="Genomic_DNA"/>
</dbReference>
<dbReference type="AlphaFoldDB" id="A0A8T1X820"/>
<evidence type="ECO:0000256" key="1">
    <source>
        <dbReference type="SAM" id="SignalP"/>
    </source>
</evidence>
<dbReference type="OrthoDB" id="9972196at2759"/>
<dbReference type="Proteomes" id="UP000693981">
    <property type="component" value="Unassembled WGS sequence"/>
</dbReference>
<dbReference type="InterPro" id="IPR019405">
    <property type="entry name" value="Lactonase_7-beta_prop"/>
</dbReference>
<feature type="chain" id="PRO_5035735306" description="6-phosphogluconolactonase" evidence="1">
    <location>
        <begin position="20"/>
        <end position="380"/>
    </location>
</feature>
<evidence type="ECO:0000313" key="3">
    <source>
        <dbReference type="Proteomes" id="UP000693981"/>
    </source>
</evidence>
<dbReference type="PANTHER" id="PTHR30344">
    <property type="entry name" value="6-PHOSPHOGLUCONOLACTONASE-RELATED"/>
    <property type="match status" value="1"/>
</dbReference>
<dbReference type="Pfam" id="PF10282">
    <property type="entry name" value="Lactonase"/>
    <property type="match status" value="1"/>
</dbReference>
<gene>
    <name evidence="2" type="ORF">PHYBOEH_008283</name>
</gene>
<comment type="caution">
    <text evidence="2">The sequence shown here is derived from an EMBL/GenBank/DDBJ whole genome shotgun (WGS) entry which is preliminary data.</text>
</comment>
<reference evidence="2" key="1">
    <citation type="submission" date="2021-02" db="EMBL/GenBank/DDBJ databases">
        <authorList>
            <person name="Palmer J.M."/>
        </authorList>
    </citation>
    <scope>NUCLEOTIDE SEQUENCE</scope>
    <source>
        <strain evidence="2">SCRP23</strain>
    </source>
</reference>
<organism evidence="2 3">
    <name type="scientific">Phytophthora boehmeriae</name>
    <dbReference type="NCBI Taxonomy" id="109152"/>
    <lineage>
        <taxon>Eukaryota</taxon>
        <taxon>Sar</taxon>
        <taxon>Stramenopiles</taxon>
        <taxon>Oomycota</taxon>
        <taxon>Peronosporomycetes</taxon>
        <taxon>Peronosporales</taxon>
        <taxon>Peronosporaceae</taxon>
        <taxon>Phytophthora</taxon>
    </lineage>
</organism>